<comment type="caution">
    <text evidence="1">The sequence shown here is derived from an EMBL/GenBank/DDBJ whole genome shotgun (WGS) entry which is preliminary data.</text>
</comment>
<gene>
    <name evidence="1" type="ORF">ACFQRI_02655</name>
</gene>
<proteinExistence type="predicted"/>
<dbReference type="Proteomes" id="UP001596504">
    <property type="component" value="Unassembled WGS sequence"/>
</dbReference>
<protein>
    <submittedName>
        <fullName evidence="1">Uncharacterized protein</fullName>
    </submittedName>
</protein>
<dbReference type="EMBL" id="JBHTCJ010000001">
    <property type="protein sequence ID" value="MFC7340297.1"/>
    <property type="molecule type" value="Genomic_DNA"/>
</dbReference>
<dbReference type="RefSeq" id="WP_380663966.1">
    <property type="nucleotide sequence ID" value="NZ_JBHTCJ010000001.1"/>
</dbReference>
<name>A0ABW2LCT5_9PSEU</name>
<keyword evidence="2" id="KW-1185">Reference proteome</keyword>
<accession>A0ABW2LCT5</accession>
<evidence type="ECO:0000313" key="1">
    <source>
        <dbReference type="EMBL" id="MFC7340297.1"/>
    </source>
</evidence>
<reference evidence="2" key="1">
    <citation type="journal article" date="2019" name="Int. J. Syst. Evol. Microbiol.">
        <title>The Global Catalogue of Microorganisms (GCM) 10K type strain sequencing project: providing services to taxonomists for standard genome sequencing and annotation.</title>
        <authorList>
            <consortium name="The Broad Institute Genomics Platform"/>
            <consortium name="The Broad Institute Genome Sequencing Center for Infectious Disease"/>
            <person name="Wu L."/>
            <person name="Ma J."/>
        </authorList>
    </citation>
    <scope>NUCLEOTIDE SEQUENCE [LARGE SCALE GENOMIC DNA]</scope>
    <source>
        <strain evidence="2">WLHS5</strain>
    </source>
</reference>
<sequence>MLLLDAASFTLVALITRTLLPETTRHPANADRREGLRPDWRFLRDQPALRAITLLTAATNGIPTACGCWVRPPTPARFTPPPARR</sequence>
<evidence type="ECO:0000313" key="2">
    <source>
        <dbReference type="Proteomes" id="UP001596504"/>
    </source>
</evidence>
<organism evidence="1 2">
    <name type="scientific">Saccharopolyspora griseoalba</name>
    <dbReference type="NCBI Taxonomy" id="1431848"/>
    <lineage>
        <taxon>Bacteria</taxon>
        <taxon>Bacillati</taxon>
        <taxon>Actinomycetota</taxon>
        <taxon>Actinomycetes</taxon>
        <taxon>Pseudonocardiales</taxon>
        <taxon>Pseudonocardiaceae</taxon>
        <taxon>Saccharopolyspora</taxon>
    </lineage>
</organism>